<keyword evidence="20" id="KW-1185">Reference proteome</keyword>
<dbReference type="GO" id="GO:0006302">
    <property type="term" value="P:double-strand break repair"/>
    <property type="evidence" value="ECO:0000318"/>
    <property type="project" value="GO_Central"/>
</dbReference>
<comment type="similarity">
    <text evidence="15">Belongs to the BABAM2 family.</text>
</comment>
<evidence type="ECO:0000256" key="9">
    <source>
        <dbReference type="ARBA" id="ARBA00022776"/>
    </source>
</evidence>
<dbReference type="GO" id="GO:0005737">
    <property type="term" value="C:cytoplasm"/>
    <property type="evidence" value="ECO:0007669"/>
    <property type="project" value="UniProtKB-SubCell"/>
</dbReference>
<evidence type="ECO:0000256" key="16">
    <source>
        <dbReference type="ARBA" id="ARBA00032491"/>
    </source>
</evidence>
<accession>A0A1Y1IAT9</accession>
<evidence type="ECO:0000313" key="20">
    <source>
        <dbReference type="Proteomes" id="UP000054558"/>
    </source>
</evidence>
<protein>
    <recommendedName>
        <fullName evidence="3">BRISC and BRCA1-A complex member 2</fullName>
    </recommendedName>
    <alternativeName>
        <fullName evidence="16">BRCA1-A complex subunit BRE</fullName>
    </alternativeName>
    <alternativeName>
        <fullName evidence="17">BRCA1/BRCA2-containing complex subunit 45</fullName>
    </alternativeName>
</protein>
<keyword evidence="4" id="KW-0963">Cytoplasm</keyword>
<evidence type="ECO:0000256" key="11">
    <source>
        <dbReference type="ARBA" id="ARBA00022853"/>
    </source>
</evidence>
<evidence type="ECO:0000313" key="19">
    <source>
        <dbReference type="EMBL" id="GAQ87683.1"/>
    </source>
</evidence>
<dbReference type="OrthoDB" id="538811at2759"/>
<evidence type="ECO:0000256" key="14">
    <source>
        <dbReference type="ARBA" id="ARBA00023306"/>
    </source>
</evidence>
<evidence type="ECO:0000256" key="5">
    <source>
        <dbReference type="ARBA" id="ARBA00022618"/>
    </source>
</evidence>
<dbReference type="STRING" id="105231.A0A1Y1IAT9"/>
<evidence type="ECO:0000256" key="4">
    <source>
        <dbReference type="ARBA" id="ARBA00022490"/>
    </source>
</evidence>
<evidence type="ECO:0000256" key="8">
    <source>
        <dbReference type="ARBA" id="ARBA00022763"/>
    </source>
</evidence>
<dbReference type="OMA" id="AGSTWRH"/>
<feature type="region of interest" description="Disordered" evidence="18">
    <location>
        <begin position="100"/>
        <end position="119"/>
    </location>
</feature>
<dbReference type="AlphaFoldDB" id="A0A1Y1IAT9"/>
<keyword evidence="10" id="KW-0833">Ubl conjugation pathway</keyword>
<keyword evidence="5" id="KW-0132">Cell division</keyword>
<dbReference type="InterPro" id="IPR010358">
    <property type="entry name" value="BRE"/>
</dbReference>
<evidence type="ECO:0000256" key="3">
    <source>
        <dbReference type="ARBA" id="ARBA00019438"/>
    </source>
</evidence>
<evidence type="ECO:0000256" key="2">
    <source>
        <dbReference type="ARBA" id="ARBA00004496"/>
    </source>
</evidence>
<dbReference type="PANTHER" id="PTHR15189">
    <property type="entry name" value="BRISC AND BRCA1-A COMPLEX MEMBER 2"/>
    <property type="match status" value="1"/>
</dbReference>
<evidence type="ECO:0000256" key="13">
    <source>
        <dbReference type="ARBA" id="ARBA00023242"/>
    </source>
</evidence>
<dbReference type="Pfam" id="PF06113">
    <property type="entry name" value="BRE"/>
    <property type="match status" value="1"/>
</dbReference>
<evidence type="ECO:0000256" key="17">
    <source>
        <dbReference type="ARBA" id="ARBA00032630"/>
    </source>
</evidence>
<keyword evidence="13" id="KW-0539">Nucleus</keyword>
<feature type="compositionally biased region" description="Polar residues" evidence="18">
    <location>
        <begin position="1"/>
        <end position="13"/>
    </location>
</feature>
<organism evidence="19 20">
    <name type="scientific">Klebsormidium nitens</name>
    <name type="common">Green alga</name>
    <name type="synonym">Ulothrix nitens</name>
    <dbReference type="NCBI Taxonomy" id="105231"/>
    <lineage>
        <taxon>Eukaryota</taxon>
        <taxon>Viridiplantae</taxon>
        <taxon>Streptophyta</taxon>
        <taxon>Klebsormidiophyceae</taxon>
        <taxon>Klebsormidiales</taxon>
        <taxon>Klebsormidiaceae</taxon>
        <taxon>Klebsormidium</taxon>
    </lineage>
</organism>
<keyword evidence="11" id="KW-0156">Chromatin regulator</keyword>
<keyword evidence="6" id="KW-0053">Apoptosis</keyword>
<keyword evidence="7" id="KW-0677">Repeat</keyword>
<keyword evidence="12" id="KW-0234">DNA repair</keyword>
<evidence type="ECO:0000256" key="7">
    <source>
        <dbReference type="ARBA" id="ARBA00022737"/>
    </source>
</evidence>
<dbReference type="GO" id="GO:0051301">
    <property type="term" value="P:cell division"/>
    <property type="evidence" value="ECO:0007669"/>
    <property type="project" value="UniProtKB-KW"/>
</dbReference>
<dbReference type="CDD" id="cd23666">
    <property type="entry name" value="BRE-like_plant"/>
    <property type="match status" value="1"/>
</dbReference>
<keyword evidence="9" id="KW-0498">Mitosis</keyword>
<keyword evidence="8" id="KW-0227">DNA damage</keyword>
<proteinExistence type="inferred from homology"/>
<reference evidence="19 20" key="1">
    <citation type="journal article" date="2014" name="Nat. Commun.">
        <title>Klebsormidium flaccidum genome reveals primary factors for plant terrestrial adaptation.</title>
        <authorList>
            <person name="Hori K."/>
            <person name="Maruyama F."/>
            <person name="Fujisawa T."/>
            <person name="Togashi T."/>
            <person name="Yamamoto N."/>
            <person name="Seo M."/>
            <person name="Sato S."/>
            <person name="Yamada T."/>
            <person name="Mori H."/>
            <person name="Tajima N."/>
            <person name="Moriyama T."/>
            <person name="Ikeuchi M."/>
            <person name="Watanabe M."/>
            <person name="Wada H."/>
            <person name="Kobayashi K."/>
            <person name="Saito M."/>
            <person name="Masuda T."/>
            <person name="Sasaki-Sekimoto Y."/>
            <person name="Mashiguchi K."/>
            <person name="Awai K."/>
            <person name="Shimojima M."/>
            <person name="Masuda S."/>
            <person name="Iwai M."/>
            <person name="Nobusawa T."/>
            <person name="Narise T."/>
            <person name="Kondo S."/>
            <person name="Saito H."/>
            <person name="Sato R."/>
            <person name="Murakawa M."/>
            <person name="Ihara Y."/>
            <person name="Oshima-Yamada Y."/>
            <person name="Ohtaka K."/>
            <person name="Satoh M."/>
            <person name="Sonobe K."/>
            <person name="Ishii M."/>
            <person name="Ohtani R."/>
            <person name="Kanamori-Sato M."/>
            <person name="Honoki R."/>
            <person name="Miyazaki D."/>
            <person name="Mochizuki H."/>
            <person name="Umetsu J."/>
            <person name="Higashi K."/>
            <person name="Shibata D."/>
            <person name="Kamiya Y."/>
            <person name="Sato N."/>
            <person name="Nakamura Y."/>
            <person name="Tabata S."/>
            <person name="Ida S."/>
            <person name="Kurokawa K."/>
            <person name="Ohta H."/>
        </authorList>
    </citation>
    <scope>NUCLEOTIDE SEQUENCE [LARGE SCALE GENOMIC DNA]</scope>
    <source>
        <strain evidence="19 20">NIES-2285</strain>
    </source>
</reference>
<evidence type="ECO:0000256" key="18">
    <source>
        <dbReference type="SAM" id="MobiDB-lite"/>
    </source>
</evidence>
<dbReference type="GO" id="GO:0006325">
    <property type="term" value="P:chromatin organization"/>
    <property type="evidence" value="ECO:0007669"/>
    <property type="project" value="UniProtKB-KW"/>
</dbReference>
<evidence type="ECO:0000256" key="1">
    <source>
        <dbReference type="ARBA" id="ARBA00004123"/>
    </source>
</evidence>
<feature type="region of interest" description="Disordered" evidence="18">
    <location>
        <begin position="1"/>
        <end position="21"/>
    </location>
</feature>
<dbReference type="Proteomes" id="UP000054558">
    <property type="component" value="Unassembled WGS sequence"/>
</dbReference>
<comment type="subcellular location">
    <subcellularLocation>
        <location evidence="2">Cytoplasm</location>
    </subcellularLocation>
    <subcellularLocation>
        <location evidence="1">Nucleus</location>
    </subcellularLocation>
</comment>
<evidence type="ECO:0000256" key="15">
    <source>
        <dbReference type="ARBA" id="ARBA00025766"/>
    </source>
</evidence>
<evidence type="ECO:0000256" key="12">
    <source>
        <dbReference type="ARBA" id="ARBA00023204"/>
    </source>
</evidence>
<gene>
    <name evidence="19" type="ORF">KFL_003700020</name>
</gene>
<evidence type="ECO:0000256" key="6">
    <source>
        <dbReference type="ARBA" id="ARBA00022703"/>
    </source>
</evidence>
<keyword evidence="14" id="KW-0131">Cell cycle</keyword>
<dbReference type="EMBL" id="DF237319">
    <property type="protein sequence ID" value="GAQ87683.1"/>
    <property type="molecule type" value="Genomic_DNA"/>
</dbReference>
<dbReference type="PANTHER" id="PTHR15189:SF7">
    <property type="entry name" value="BRISC AND BRCA1-A COMPLEX MEMBER 2"/>
    <property type="match status" value="1"/>
</dbReference>
<name>A0A1Y1IAT9_KLENI</name>
<dbReference type="GO" id="GO:0070552">
    <property type="term" value="C:BRISC complex"/>
    <property type="evidence" value="ECO:0007669"/>
    <property type="project" value="InterPro"/>
</dbReference>
<evidence type="ECO:0000256" key="10">
    <source>
        <dbReference type="ARBA" id="ARBA00022786"/>
    </source>
</evidence>
<dbReference type="GO" id="GO:0070531">
    <property type="term" value="C:BRCA1-A complex"/>
    <property type="evidence" value="ECO:0000318"/>
    <property type="project" value="GO_Central"/>
</dbReference>
<sequence length="423" mass="47471">MFNFCSRDNSGTRQKGLVGSVSPKQGAMDSLEPSIAVQVAALRSYQDLHFKIDKIRRGSPHSEYADRFIVHIPCGLESVQWHVLYNAAQPNLPPDVVFPPQNSDFQPLLPPPSDNASTDPPRVVPYVDMISKPHVPEEANLLGMLLALRRLYVQYQRRKVEALQDDRIKFEISTIGHLEGLEVCLAEGPDRPEEVHMVIPLPGIDLSPEALLRGRDGPAAATAAALSPPGQPTPRVQLFVRFPLQRGGGPPGAPQLSLNTPPAVRDILGDFTQKLPAWTPHMCLMEYIPPLQEQLMEQVQLCVASVTYRCRFIEQLPRVFGRPLEVDTKYFRRASVLASHSGFVFIVHFHLSPQFPKDLPILVFQSSLHFNSNAVAVASNPYDNYPWSPRWDYPEMVRRIGAFVAEEAPYFRTFCDDVVISRR</sequence>